<reference evidence="2" key="1">
    <citation type="submission" date="2017-09" db="EMBL/GenBank/DDBJ databases">
        <title>Depth-based differentiation of microbial function through sediment-hosted aquifers and enrichment of novel symbionts in the deep terrestrial subsurface.</title>
        <authorList>
            <person name="Probst A.J."/>
            <person name="Ladd B."/>
            <person name="Jarett J.K."/>
            <person name="Geller-Mcgrath D.E."/>
            <person name="Sieber C.M.K."/>
            <person name="Emerson J.B."/>
            <person name="Anantharaman K."/>
            <person name="Thomas B.C."/>
            <person name="Malmstrom R."/>
            <person name="Stieglmeier M."/>
            <person name="Klingl A."/>
            <person name="Woyke T."/>
            <person name="Ryan C.M."/>
            <person name="Banfield J.F."/>
        </authorList>
    </citation>
    <scope>NUCLEOTIDE SEQUENCE [LARGE SCALE GENOMIC DNA]</scope>
</reference>
<comment type="caution">
    <text evidence="1">The sequence shown here is derived from an EMBL/GenBank/DDBJ whole genome shotgun (WGS) entry which is preliminary data.</text>
</comment>
<accession>A0A2H9PBT6</accession>
<sequence>MGKVRVNLTVDVSIPQKGVSVNILVYEIGKIMPRIFFALLESVFSAVEERTTRELRATSPGRYVKNGHQNSSRQLRTPFGLFRYRLAQVWDKLESKNLIPLYRKIFIPSHRQYIAQTTEPGVGLAIHLSYRRSTMETERIKEVSMSYSTLWRHFQMFAKEMCSWPNLKKIPYRFLMVDGTKVCLQEKNKQGTLSKQVQMRWALASLGENKPFDLIGFWIDESWNHIAQKLKQRLNYSLMEVLFSDGEQGIEENLLEEGMRHQPCILHGKRDFAYILYQDGIKKPGQVLFQESLNSIPAMGLTMAKLEKLKPEDYPRVKELAEKTKQGFRELLNLLDKERYPSARTYIENFSLQVSTFFDWWFTTGKWIPLTTNAIESKFSQVTNRIKAVGRRWSKQGLLNWLKVSMNKIFHPEMWFDLWEKYLELTPTVEVNLVNVSYRWV</sequence>
<proteinExistence type="predicted"/>
<dbReference type="Proteomes" id="UP000234145">
    <property type="component" value="Unassembled WGS sequence"/>
</dbReference>
<dbReference type="AlphaFoldDB" id="A0A2H9PBT6"/>
<organism evidence="1 2">
    <name type="scientific">Candidatus Desantisbacteria bacterium CG_4_10_14_0_8_um_filter_39_17</name>
    <dbReference type="NCBI Taxonomy" id="1974542"/>
    <lineage>
        <taxon>Bacteria</taxon>
        <taxon>Candidatus Desantisiibacteriota</taxon>
    </lineage>
</organism>
<evidence type="ECO:0000313" key="1">
    <source>
        <dbReference type="EMBL" id="PIZ16472.1"/>
    </source>
</evidence>
<dbReference type="EMBL" id="PFMS01000045">
    <property type="protein sequence ID" value="PIZ16472.1"/>
    <property type="molecule type" value="Genomic_DNA"/>
</dbReference>
<gene>
    <name evidence="1" type="ORF">COY51_02670</name>
</gene>
<evidence type="ECO:0008006" key="3">
    <source>
        <dbReference type="Google" id="ProtNLM"/>
    </source>
</evidence>
<evidence type="ECO:0000313" key="2">
    <source>
        <dbReference type="Proteomes" id="UP000234145"/>
    </source>
</evidence>
<name>A0A2H9PBT6_9BACT</name>
<protein>
    <recommendedName>
        <fullName evidence="3">Mutator family transposase</fullName>
    </recommendedName>
</protein>